<keyword evidence="3" id="KW-1185">Reference proteome</keyword>
<dbReference type="Gene3D" id="3.30.420.10">
    <property type="entry name" value="Ribonuclease H-like superfamily/Ribonuclease H"/>
    <property type="match status" value="1"/>
</dbReference>
<dbReference type="InterPro" id="IPR001584">
    <property type="entry name" value="Integrase_cat-core"/>
</dbReference>
<sequence length="302" mass="35335">MGAWRLRTSNASRSLHSKKALRPTEKREIFDYARDEFGLSVRKACAIVLISRTLYAYAPTPRDDTDVIETLIRLADSYPRYGFGKLFSLLRRQGYRWNHKRVHRIYRQLKLHLRRKGKKRLPTRNPQPLAVPPQANCCWSVDFMHDSLSSGQRFRTFNVVDDYSRECLAIEVDTSLPAARILRVLDRVAAWRGYPEKLRMDNGPELISIQMAEWAEAHGVELEFIQPGKPTQNSYVERFNRTYRTEVLDYYLFSSLAEVKEITANWLKQYNEERPHESLGNIPPAEYLEINSPQKVSTFGWH</sequence>
<gene>
    <name evidence="2" type="ORF">Defa_11670</name>
</gene>
<dbReference type="NCBIfam" id="NF033516">
    <property type="entry name" value="transpos_IS3"/>
    <property type="match status" value="1"/>
</dbReference>
<dbReference type="InterPro" id="IPR048020">
    <property type="entry name" value="Transpos_IS3"/>
</dbReference>
<dbReference type="InterPro" id="IPR036397">
    <property type="entry name" value="RNaseH_sf"/>
</dbReference>
<evidence type="ECO:0000313" key="3">
    <source>
        <dbReference type="Proteomes" id="UP001628192"/>
    </source>
</evidence>
<name>A0ABQ0E7K5_9BACT</name>
<accession>A0ABQ0E7K5</accession>
<reference evidence="2 3" key="1">
    <citation type="journal article" date="2025" name="Int. J. Syst. Evol. Microbiol.">
        <title>Desulfovibrio falkowii sp. nov., Porphyromonas miyakawae sp. nov., Mediterraneibacter flintii sp. nov. and Owariibacterium komagatae gen. nov., sp. nov., isolated from human faeces.</title>
        <authorList>
            <person name="Hamaguchi T."/>
            <person name="Ohara M."/>
            <person name="Hisatomi A."/>
            <person name="Sekiguchi K."/>
            <person name="Takeda J.I."/>
            <person name="Ueyama J."/>
            <person name="Ito M."/>
            <person name="Nishiwaki H."/>
            <person name="Ogi T."/>
            <person name="Hirayama M."/>
            <person name="Ohkuma M."/>
            <person name="Sakamoto M."/>
            <person name="Ohno K."/>
        </authorList>
    </citation>
    <scope>NUCLEOTIDE SEQUENCE [LARGE SCALE GENOMIC DNA]</scope>
    <source>
        <strain evidence="2 3">13CB8C</strain>
    </source>
</reference>
<dbReference type="Pfam" id="PF13276">
    <property type="entry name" value="HTH_21"/>
    <property type="match status" value="1"/>
</dbReference>
<organism evidence="2 3">
    <name type="scientific">Desulfovibrio falkowii</name>
    <dbReference type="NCBI Taxonomy" id="3136602"/>
    <lineage>
        <taxon>Bacteria</taxon>
        <taxon>Pseudomonadati</taxon>
        <taxon>Thermodesulfobacteriota</taxon>
        <taxon>Desulfovibrionia</taxon>
        <taxon>Desulfovibrionales</taxon>
        <taxon>Desulfovibrionaceae</taxon>
        <taxon>Desulfovibrio</taxon>
    </lineage>
</organism>
<protein>
    <submittedName>
        <fullName evidence="2">IS3-like element ISD1 family transposase</fullName>
    </submittedName>
</protein>
<evidence type="ECO:0000313" key="2">
    <source>
        <dbReference type="EMBL" id="GAB1253680.1"/>
    </source>
</evidence>
<dbReference type="Pfam" id="PF13683">
    <property type="entry name" value="rve_3"/>
    <property type="match status" value="1"/>
</dbReference>
<dbReference type="EMBL" id="BAAFSG010000001">
    <property type="protein sequence ID" value="GAB1253680.1"/>
    <property type="molecule type" value="Genomic_DNA"/>
</dbReference>
<dbReference type="InterPro" id="IPR012337">
    <property type="entry name" value="RNaseH-like_sf"/>
</dbReference>
<dbReference type="PANTHER" id="PTHR47515">
    <property type="entry name" value="LOW CALCIUM RESPONSE LOCUS PROTEIN T"/>
    <property type="match status" value="1"/>
</dbReference>
<comment type="caution">
    <text evidence="2">The sequence shown here is derived from an EMBL/GenBank/DDBJ whole genome shotgun (WGS) entry which is preliminary data.</text>
</comment>
<dbReference type="InterPro" id="IPR025948">
    <property type="entry name" value="HTH-like_dom"/>
</dbReference>
<feature type="domain" description="Integrase catalytic" evidence="1">
    <location>
        <begin position="124"/>
        <end position="291"/>
    </location>
</feature>
<dbReference type="SUPFAM" id="SSF53098">
    <property type="entry name" value="Ribonuclease H-like"/>
    <property type="match status" value="1"/>
</dbReference>
<proteinExistence type="predicted"/>
<dbReference type="PANTHER" id="PTHR47515:SF2">
    <property type="entry name" value="INTEGRASE CORE DOMAIN PROTEIN"/>
    <property type="match status" value="1"/>
</dbReference>
<evidence type="ECO:0000259" key="1">
    <source>
        <dbReference type="PROSITE" id="PS50994"/>
    </source>
</evidence>
<dbReference type="PROSITE" id="PS50994">
    <property type="entry name" value="INTEGRASE"/>
    <property type="match status" value="1"/>
</dbReference>
<dbReference type="Proteomes" id="UP001628192">
    <property type="component" value="Unassembled WGS sequence"/>
</dbReference>